<reference evidence="2 3" key="1">
    <citation type="submission" date="2017-06" db="EMBL/GenBank/DDBJ databases">
        <title>Comparative genomic analysis of Ambrosia Fusariam Clade fungi.</title>
        <authorList>
            <person name="Stajich J.E."/>
            <person name="Carrillo J."/>
            <person name="Kijimoto T."/>
            <person name="Eskalen A."/>
            <person name="O'Donnell K."/>
            <person name="Kasson M."/>
        </authorList>
    </citation>
    <scope>NUCLEOTIDE SEQUENCE [LARGE SCALE GENOMIC DNA]</scope>
    <source>
        <strain evidence="2 3">NRRL62584</strain>
    </source>
</reference>
<sequence length="208" mass="23425">MVNTRRKCYGNAPQPRKRPPKRRDQRSAGLSTTYSSQRLPLRFPTMPSRPSPSPSNDGVTWLLLETLNAHQAATQRPINPEGDIKNLEQLGTSGFILTLLEDAESTLPSPSKSTLTPQQRVERIQAHCGLEECPQNEQPKPKTSTALIEPQSYNQPSTDYKNQDLREFPADVLFLVSRMFVPVSWGATSIPEMTPPSYLHPLVFFLQR</sequence>
<dbReference type="OrthoDB" id="5091358at2759"/>
<dbReference type="Proteomes" id="UP000288168">
    <property type="component" value="Unassembled WGS sequence"/>
</dbReference>
<name>A0A428NXH2_9HYPO</name>
<comment type="caution">
    <text evidence="2">The sequence shown here is derived from an EMBL/GenBank/DDBJ whole genome shotgun (WGS) entry which is preliminary data.</text>
</comment>
<protein>
    <submittedName>
        <fullName evidence="2">Uncharacterized protein</fullName>
    </submittedName>
</protein>
<evidence type="ECO:0000313" key="3">
    <source>
        <dbReference type="Proteomes" id="UP000288168"/>
    </source>
</evidence>
<evidence type="ECO:0000313" key="2">
    <source>
        <dbReference type="EMBL" id="RSL45449.1"/>
    </source>
</evidence>
<accession>A0A428NXH2</accession>
<proteinExistence type="predicted"/>
<dbReference type="AlphaFoldDB" id="A0A428NXH2"/>
<keyword evidence="3" id="KW-1185">Reference proteome</keyword>
<feature type="compositionally biased region" description="Polar residues" evidence="1">
    <location>
        <begin position="28"/>
        <end position="38"/>
    </location>
</feature>
<feature type="compositionally biased region" description="Basic residues" evidence="1">
    <location>
        <begin position="15"/>
        <end position="24"/>
    </location>
</feature>
<gene>
    <name evidence="2" type="ORF">CEP54_014259</name>
</gene>
<organism evidence="2 3">
    <name type="scientific">Fusarium duplospermum</name>
    <dbReference type="NCBI Taxonomy" id="1325734"/>
    <lineage>
        <taxon>Eukaryota</taxon>
        <taxon>Fungi</taxon>
        <taxon>Dikarya</taxon>
        <taxon>Ascomycota</taxon>
        <taxon>Pezizomycotina</taxon>
        <taxon>Sordariomycetes</taxon>
        <taxon>Hypocreomycetidae</taxon>
        <taxon>Hypocreales</taxon>
        <taxon>Nectriaceae</taxon>
        <taxon>Fusarium</taxon>
        <taxon>Fusarium solani species complex</taxon>
    </lineage>
</organism>
<evidence type="ECO:0000256" key="1">
    <source>
        <dbReference type="SAM" id="MobiDB-lite"/>
    </source>
</evidence>
<feature type="region of interest" description="Disordered" evidence="1">
    <location>
        <begin position="1"/>
        <end position="59"/>
    </location>
</feature>
<dbReference type="EMBL" id="NKCI01000263">
    <property type="protein sequence ID" value="RSL45449.1"/>
    <property type="molecule type" value="Genomic_DNA"/>
</dbReference>